<dbReference type="Proteomes" id="UP001352852">
    <property type="component" value="Unassembled WGS sequence"/>
</dbReference>
<feature type="compositionally biased region" description="Polar residues" evidence="1">
    <location>
        <begin position="22"/>
        <end position="34"/>
    </location>
</feature>
<organism evidence="2 3">
    <name type="scientific">Characodon lateralis</name>
    <dbReference type="NCBI Taxonomy" id="208331"/>
    <lineage>
        <taxon>Eukaryota</taxon>
        <taxon>Metazoa</taxon>
        <taxon>Chordata</taxon>
        <taxon>Craniata</taxon>
        <taxon>Vertebrata</taxon>
        <taxon>Euteleostomi</taxon>
        <taxon>Actinopterygii</taxon>
        <taxon>Neopterygii</taxon>
        <taxon>Teleostei</taxon>
        <taxon>Neoteleostei</taxon>
        <taxon>Acanthomorphata</taxon>
        <taxon>Ovalentaria</taxon>
        <taxon>Atherinomorphae</taxon>
        <taxon>Cyprinodontiformes</taxon>
        <taxon>Goodeidae</taxon>
        <taxon>Characodon</taxon>
    </lineage>
</organism>
<feature type="compositionally biased region" description="Basic and acidic residues" evidence="1">
    <location>
        <begin position="118"/>
        <end position="127"/>
    </location>
</feature>
<comment type="caution">
    <text evidence="2">The sequence shown here is derived from an EMBL/GenBank/DDBJ whole genome shotgun (WGS) entry which is preliminary data.</text>
</comment>
<name>A0ABU7CYD7_9TELE</name>
<feature type="region of interest" description="Disordered" evidence="1">
    <location>
        <begin position="81"/>
        <end position="127"/>
    </location>
</feature>
<reference evidence="2 3" key="1">
    <citation type="submission" date="2021-06" db="EMBL/GenBank/DDBJ databases">
        <authorList>
            <person name="Palmer J.M."/>
        </authorList>
    </citation>
    <scope>NUCLEOTIDE SEQUENCE [LARGE SCALE GENOMIC DNA]</scope>
    <source>
        <strain evidence="2 3">CL_MEX2019</strain>
        <tissue evidence="2">Muscle</tissue>
    </source>
</reference>
<feature type="region of interest" description="Disordered" evidence="1">
    <location>
        <begin position="1"/>
        <end position="38"/>
    </location>
</feature>
<gene>
    <name evidence="2" type="ORF">CHARACLAT_010226</name>
</gene>
<feature type="compositionally biased region" description="Low complexity" evidence="1">
    <location>
        <begin position="7"/>
        <end position="16"/>
    </location>
</feature>
<keyword evidence="3" id="KW-1185">Reference proteome</keyword>
<protein>
    <submittedName>
        <fullName evidence="2">Uncharacterized protein</fullName>
    </submittedName>
</protein>
<dbReference type="EMBL" id="JAHUTJ010008844">
    <property type="protein sequence ID" value="MED6267245.1"/>
    <property type="molecule type" value="Genomic_DNA"/>
</dbReference>
<evidence type="ECO:0000313" key="2">
    <source>
        <dbReference type="EMBL" id="MED6267245.1"/>
    </source>
</evidence>
<accession>A0ABU7CYD7</accession>
<sequence length="127" mass="13658">MPEAGESASHISSSASVGNEAVNFSSEQHTQPASLTPFCVSDENEDVNLSGQQLTLDCAVDNTVRIQHWVSQILHMDSPHLPEDQVSSANTGATDNICEDIANDDSASTKDVPLSDPVPHDDIRRFL</sequence>
<proteinExistence type="predicted"/>
<feature type="compositionally biased region" description="Polar residues" evidence="1">
    <location>
        <begin position="85"/>
        <end position="94"/>
    </location>
</feature>
<evidence type="ECO:0000256" key="1">
    <source>
        <dbReference type="SAM" id="MobiDB-lite"/>
    </source>
</evidence>
<evidence type="ECO:0000313" key="3">
    <source>
        <dbReference type="Proteomes" id="UP001352852"/>
    </source>
</evidence>